<sequence>MAAVAAKFCPLGTLPMQIFLNVVRYLEVIDIKELSWTSKGFREACLPALFRHVRFEFVQDGAERLKCLLASGFHEHVAFFTCKVKERLSPNFDRLLLDEAYGISASYRAAYKELKDIYGQQCSNETVGSLMSEAFCALPRLREVRLVFCQAPNFDHNFEESKILMENDYFQHNLEIVEDAIQNARKNKVDIHTIILRDMNLPHHFPRGDRDLTGLKDILEKLLKNTKNVRLSGSYCVLELLSRQTLALHKLDESQPYVANSARESLA</sequence>
<name>A0A167W244_CORDF</name>
<evidence type="ECO:0008006" key="3">
    <source>
        <dbReference type="Google" id="ProtNLM"/>
    </source>
</evidence>
<dbReference type="Proteomes" id="UP000076881">
    <property type="component" value="Unassembled WGS sequence"/>
</dbReference>
<organism evidence="1 2">
    <name type="scientific">Akanthomyces lecanii RCEF 1005</name>
    <dbReference type="NCBI Taxonomy" id="1081108"/>
    <lineage>
        <taxon>Eukaryota</taxon>
        <taxon>Fungi</taxon>
        <taxon>Dikarya</taxon>
        <taxon>Ascomycota</taxon>
        <taxon>Pezizomycotina</taxon>
        <taxon>Sordariomycetes</taxon>
        <taxon>Hypocreomycetidae</taxon>
        <taxon>Hypocreales</taxon>
        <taxon>Cordycipitaceae</taxon>
        <taxon>Akanthomyces</taxon>
        <taxon>Cordyceps confragosa</taxon>
    </lineage>
</organism>
<protein>
    <recommendedName>
        <fullName evidence="3">F-box domain-containing protein</fullName>
    </recommendedName>
</protein>
<proteinExistence type="predicted"/>
<keyword evidence="2" id="KW-1185">Reference proteome</keyword>
<accession>A0A167W244</accession>
<gene>
    <name evidence="1" type="ORF">LEL_10706</name>
</gene>
<dbReference type="SUPFAM" id="SSF81383">
    <property type="entry name" value="F-box domain"/>
    <property type="match status" value="1"/>
</dbReference>
<dbReference type="InterPro" id="IPR036047">
    <property type="entry name" value="F-box-like_dom_sf"/>
</dbReference>
<comment type="caution">
    <text evidence="1">The sequence shown here is derived from an EMBL/GenBank/DDBJ whole genome shotgun (WGS) entry which is preliminary data.</text>
</comment>
<evidence type="ECO:0000313" key="1">
    <source>
        <dbReference type="EMBL" id="OAA63241.1"/>
    </source>
</evidence>
<evidence type="ECO:0000313" key="2">
    <source>
        <dbReference type="Proteomes" id="UP000076881"/>
    </source>
</evidence>
<dbReference type="OrthoDB" id="5097462at2759"/>
<dbReference type="AlphaFoldDB" id="A0A167W244"/>
<reference evidence="1 2" key="1">
    <citation type="journal article" date="2016" name="Genome Biol. Evol.">
        <title>Divergent and convergent evolution of fungal pathogenicity.</title>
        <authorList>
            <person name="Shang Y."/>
            <person name="Xiao G."/>
            <person name="Zheng P."/>
            <person name="Cen K."/>
            <person name="Zhan S."/>
            <person name="Wang C."/>
        </authorList>
    </citation>
    <scope>NUCLEOTIDE SEQUENCE [LARGE SCALE GENOMIC DNA]</scope>
    <source>
        <strain evidence="1 2">RCEF 1005</strain>
    </source>
</reference>
<dbReference type="EMBL" id="AZHF01000016">
    <property type="protein sequence ID" value="OAA63241.1"/>
    <property type="molecule type" value="Genomic_DNA"/>
</dbReference>